<dbReference type="OrthoDB" id="17560at2759"/>
<gene>
    <name evidence="3" type="ORF">NE237_011679</name>
</gene>
<comment type="caution">
    <text evidence="3">The sequence shown here is derived from an EMBL/GenBank/DDBJ whole genome shotgun (WGS) entry which is preliminary data.</text>
</comment>
<evidence type="ECO:0000313" key="4">
    <source>
        <dbReference type="Proteomes" id="UP001141806"/>
    </source>
</evidence>
<dbReference type="PANTHER" id="PTHR17630">
    <property type="entry name" value="DIENELACTONE HYDROLASE"/>
    <property type="match status" value="1"/>
</dbReference>
<dbReference type="AlphaFoldDB" id="A0A9Q0GXL4"/>
<evidence type="ECO:0000256" key="1">
    <source>
        <dbReference type="SAM" id="MobiDB-lite"/>
    </source>
</evidence>
<dbReference type="Proteomes" id="UP001141806">
    <property type="component" value="Unassembled WGS sequence"/>
</dbReference>
<keyword evidence="4" id="KW-1185">Reference proteome</keyword>
<dbReference type="SUPFAM" id="SSF53474">
    <property type="entry name" value="alpha/beta-Hydrolases"/>
    <property type="match status" value="1"/>
</dbReference>
<dbReference type="PANTHER" id="PTHR17630:SF52">
    <property type="entry name" value="ENDO-1,3-1,4-BETA-D-GLUCANASE-LIKE PROTEIN"/>
    <property type="match status" value="1"/>
</dbReference>
<dbReference type="Gene3D" id="3.40.50.1820">
    <property type="entry name" value="alpha/beta hydrolase"/>
    <property type="match status" value="1"/>
</dbReference>
<feature type="domain" description="Dienelactone hydrolase" evidence="2">
    <location>
        <begin position="93"/>
        <end position="292"/>
    </location>
</feature>
<feature type="region of interest" description="Disordered" evidence="1">
    <location>
        <begin position="1"/>
        <end position="28"/>
    </location>
</feature>
<name>A0A9Q0GXL4_9MAGN</name>
<organism evidence="3 4">
    <name type="scientific">Protea cynaroides</name>
    <dbReference type="NCBI Taxonomy" id="273540"/>
    <lineage>
        <taxon>Eukaryota</taxon>
        <taxon>Viridiplantae</taxon>
        <taxon>Streptophyta</taxon>
        <taxon>Embryophyta</taxon>
        <taxon>Tracheophyta</taxon>
        <taxon>Spermatophyta</taxon>
        <taxon>Magnoliopsida</taxon>
        <taxon>Proteales</taxon>
        <taxon>Proteaceae</taxon>
        <taxon>Protea</taxon>
    </lineage>
</organism>
<dbReference type="InterPro" id="IPR029058">
    <property type="entry name" value="AB_hydrolase_fold"/>
</dbReference>
<proteinExistence type="predicted"/>
<evidence type="ECO:0000259" key="2">
    <source>
        <dbReference type="Pfam" id="PF01738"/>
    </source>
</evidence>
<reference evidence="3" key="1">
    <citation type="journal article" date="2023" name="Plant J.">
        <title>The genome of the king protea, Protea cynaroides.</title>
        <authorList>
            <person name="Chang J."/>
            <person name="Duong T.A."/>
            <person name="Schoeman C."/>
            <person name="Ma X."/>
            <person name="Roodt D."/>
            <person name="Barker N."/>
            <person name="Li Z."/>
            <person name="Van de Peer Y."/>
            <person name="Mizrachi E."/>
        </authorList>
    </citation>
    <scope>NUCLEOTIDE SEQUENCE</scope>
    <source>
        <tissue evidence="3">Young leaves</tissue>
    </source>
</reference>
<dbReference type="InterPro" id="IPR002925">
    <property type="entry name" value="Dienelactn_hydro"/>
</dbReference>
<accession>A0A9Q0GXL4</accession>
<dbReference type="Pfam" id="PF01738">
    <property type="entry name" value="DLH"/>
    <property type="match status" value="1"/>
</dbReference>
<protein>
    <recommendedName>
        <fullName evidence="2">Dienelactone hydrolase domain-containing protein</fullName>
    </recommendedName>
</protein>
<sequence>MEAKTPLKPRSNTDKLADNEKRTKGGIAYGHRVGERKERGKGIVGRKGGFLNISSRPASSCECTNTQCKLWSRVCARTRRPQYILHRLARFGSPDSKLAIILISDVFGYEAPNLRKLADKVADPGFLVVVPDFFYGDPYDMQKNHPDWRDAHGMDKGVEDAKPVISALKSKGVSAIGAAGFCWGGKVVGELAKSDELDAAALLHPSRVTVDDIREVKPPIAILGAEIDRASPPELLKEFEEVLSSKPEVSFFVKIYPGVEHGWTVRYDIADELAVKSAEEAHEDMLNWFIKHLMV</sequence>
<dbReference type="EMBL" id="JAMYWD010000011">
    <property type="protein sequence ID" value="KAJ4954896.1"/>
    <property type="molecule type" value="Genomic_DNA"/>
</dbReference>
<evidence type="ECO:0000313" key="3">
    <source>
        <dbReference type="EMBL" id="KAJ4954896.1"/>
    </source>
</evidence>
<feature type="compositionally biased region" description="Basic and acidic residues" evidence="1">
    <location>
        <begin position="1"/>
        <end position="23"/>
    </location>
</feature>
<dbReference type="GO" id="GO:0016787">
    <property type="term" value="F:hydrolase activity"/>
    <property type="evidence" value="ECO:0007669"/>
    <property type="project" value="InterPro"/>
</dbReference>